<organism evidence="2">
    <name type="scientific">freshwater metagenome</name>
    <dbReference type="NCBI Taxonomy" id="449393"/>
    <lineage>
        <taxon>unclassified sequences</taxon>
        <taxon>metagenomes</taxon>
        <taxon>ecological metagenomes</taxon>
    </lineage>
</organism>
<accession>A0A6J6A8D7</accession>
<evidence type="ECO:0000313" key="5">
    <source>
        <dbReference type="EMBL" id="CAB4949732.1"/>
    </source>
</evidence>
<dbReference type="InterPro" id="IPR010298">
    <property type="entry name" value="YacP-like"/>
</dbReference>
<dbReference type="EMBL" id="CAESGF010000012">
    <property type="protein sequence ID" value="CAB4364343.1"/>
    <property type="molecule type" value="Genomic_DNA"/>
</dbReference>
<evidence type="ECO:0000313" key="6">
    <source>
        <dbReference type="EMBL" id="CAB4972525.1"/>
    </source>
</evidence>
<reference evidence="2" key="1">
    <citation type="submission" date="2020-05" db="EMBL/GenBank/DDBJ databases">
        <authorList>
            <person name="Chiriac C."/>
            <person name="Salcher M."/>
            <person name="Ghai R."/>
            <person name="Kavagutti S V."/>
        </authorList>
    </citation>
    <scope>NUCLEOTIDE SEQUENCE</scope>
</reference>
<evidence type="ECO:0000313" key="3">
    <source>
        <dbReference type="EMBL" id="CAB4733400.1"/>
    </source>
</evidence>
<keyword evidence="1" id="KW-0175">Coiled coil</keyword>
<dbReference type="EMBL" id="CAEZYF010000015">
    <property type="protein sequence ID" value="CAB4733400.1"/>
    <property type="molecule type" value="Genomic_DNA"/>
</dbReference>
<dbReference type="Pfam" id="PF05991">
    <property type="entry name" value="NYN_YacP"/>
    <property type="match status" value="1"/>
</dbReference>
<gene>
    <name evidence="3" type="ORF">UFOPK2656_02294</name>
    <name evidence="4" type="ORF">UFOPK3267_03066</name>
    <name evidence="5" type="ORF">UFOPK3651_02761</name>
    <name evidence="6" type="ORF">UFOPK3931_00246</name>
    <name evidence="2" type="ORF">UFOPK4189_02106</name>
</gene>
<evidence type="ECO:0000313" key="2">
    <source>
        <dbReference type="EMBL" id="CAB4364343.1"/>
    </source>
</evidence>
<evidence type="ECO:0000256" key="1">
    <source>
        <dbReference type="SAM" id="Coils"/>
    </source>
</evidence>
<dbReference type="EMBL" id="CAFBMT010000021">
    <property type="protein sequence ID" value="CAB4949732.1"/>
    <property type="molecule type" value="Genomic_DNA"/>
</dbReference>
<dbReference type="EMBL" id="CAFBIY010000276">
    <property type="protein sequence ID" value="CAB4853534.1"/>
    <property type="molecule type" value="Genomic_DNA"/>
</dbReference>
<dbReference type="EMBL" id="CAFBOL010000004">
    <property type="protein sequence ID" value="CAB4972525.1"/>
    <property type="molecule type" value="Genomic_DNA"/>
</dbReference>
<dbReference type="PANTHER" id="PTHR34547:SF1">
    <property type="entry name" value="YACP-LIKE NYN DOMAIN PROTEIN"/>
    <property type="match status" value="1"/>
</dbReference>
<proteinExistence type="predicted"/>
<dbReference type="PANTHER" id="PTHR34547">
    <property type="entry name" value="YACP-LIKE NYN DOMAIN PROTEIN"/>
    <property type="match status" value="1"/>
</dbReference>
<feature type="coiled-coil region" evidence="1">
    <location>
        <begin position="121"/>
        <end position="225"/>
    </location>
</feature>
<dbReference type="AlphaFoldDB" id="A0A6J6A8D7"/>
<sequence length="410" mass="43978">MSDPAAPDISLPDRSLRSALEFVVLVVAAGQKARPPLAFPVGLKPYLKFHSLPVPALTKVREVVEADPEFLARLGSVATTDLVDDVGMLWLTRPVDWFAQAAELARSAEAASHTGDAAVALRREEKRREAAEAVAARSRVELLLAREQLESERRECSTAQSELERVRAELTRTKDRLVEVERMARRKEAGANAVDAKAGAAGQAVETLRAELADAVAARDAALAERSVLHDGGSVDLERVRVLLAEALLVAKGGSPKARRRQRQPLAVPGGLYGDSEAAATHLLRAPDVVVLVDGYNVAKLGWPALALERQRTVCIEAAENLARRWGTLLHIVFDGATIVGASADRRRLVRVSYSPEGVTADDVLRSEVAAIDPGRPVIVVTNDQAVLADVRVAGANTISSDTFLALARP</sequence>
<protein>
    <submittedName>
        <fullName evidence="2">Unannotated protein</fullName>
    </submittedName>
</protein>
<name>A0A6J6A8D7_9ZZZZ</name>
<evidence type="ECO:0000313" key="4">
    <source>
        <dbReference type="EMBL" id="CAB4853534.1"/>
    </source>
</evidence>